<dbReference type="GO" id="GO:0044780">
    <property type="term" value="P:bacterial-type flagellum assembly"/>
    <property type="evidence" value="ECO:0007669"/>
    <property type="project" value="InterPro"/>
</dbReference>
<dbReference type="InterPro" id="IPR010930">
    <property type="entry name" value="Flg_bb/hook_C_dom"/>
</dbReference>
<evidence type="ECO:0000256" key="4">
    <source>
        <dbReference type="ARBA" id="ARBA00016244"/>
    </source>
</evidence>
<evidence type="ECO:0000256" key="5">
    <source>
        <dbReference type="ARBA" id="ARBA00022525"/>
    </source>
</evidence>
<gene>
    <name evidence="7" type="primary">flgK</name>
    <name evidence="10" type="ORF">AM231_27085</name>
</gene>
<evidence type="ECO:0000256" key="2">
    <source>
        <dbReference type="ARBA" id="ARBA00004613"/>
    </source>
</evidence>
<evidence type="ECO:0000256" key="1">
    <source>
        <dbReference type="ARBA" id="ARBA00004365"/>
    </source>
</evidence>
<evidence type="ECO:0000313" key="11">
    <source>
        <dbReference type="Proteomes" id="UP000036932"/>
    </source>
</evidence>
<dbReference type="PRINTS" id="PR01005">
    <property type="entry name" value="FLGHOOKAP1"/>
</dbReference>
<dbReference type="GO" id="GO:0005198">
    <property type="term" value="F:structural molecule activity"/>
    <property type="evidence" value="ECO:0007669"/>
    <property type="project" value="UniProtKB-UniRule"/>
</dbReference>
<evidence type="ECO:0000256" key="7">
    <source>
        <dbReference type="RuleBase" id="RU362065"/>
    </source>
</evidence>
<keyword evidence="11" id="KW-1185">Reference proteome</keyword>
<reference evidence="11" key="1">
    <citation type="submission" date="2015-08" db="EMBL/GenBank/DDBJ databases">
        <title>Genome sequencing project for genomic taxonomy and phylogenomics of Bacillus-like bacteria.</title>
        <authorList>
            <person name="Liu B."/>
            <person name="Wang J."/>
            <person name="Zhu Y."/>
            <person name="Liu G."/>
            <person name="Chen Q."/>
            <person name="Chen Z."/>
            <person name="Lan J."/>
            <person name="Che J."/>
            <person name="Ge C."/>
            <person name="Shi H."/>
            <person name="Pan Z."/>
            <person name="Liu X."/>
        </authorList>
    </citation>
    <scope>NUCLEOTIDE SEQUENCE [LARGE SCALE GENOMIC DNA]</scope>
    <source>
        <strain evidence="11">FJAT-22460</strain>
    </source>
</reference>
<dbReference type="PANTHER" id="PTHR30033">
    <property type="entry name" value="FLAGELLAR HOOK-ASSOCIATED PROTEIN 1"/>
    <property type="match status" value="1"/>
</dbReference>
<protein>
    <recommendedName>
        <fullName evidence="4 7">Flagellar hook-associated protein 1</fullName>
        <shortName evidence="7">HAP1</shortName>
    </recommendedName>
</protein>
<evidence type="ECO:0000256" key="3">
    <source>
        <dbReference type="ARBA" id="ARBA00009677"/>
    </source>
</evidence>
<dbReference type="NCBIfam" id="TIGR02492">
    <property type="entry name" value="flgK_ends"/>
    <property type="match status" value="1"/>
</dbReference>
<evidence type="ECO:0000256" key="6">
    <source>
        <dbReference type="ARBA" id="ARBA00023143"/>
    </source>
</evidence>
<dbReference type="PATRIC" id="fig|1705565.3.peg.1642"/>
<dbReference type="Pfam" id="PF22638">
    <property type="entry name" value="FlgK_D1"/>
    <property type="match status" value="1"/>
</dbReference>
<feature type="domain" description="Flagellar basal-body/hook protein C-terminal" evidence="8">
    <location>
        <begin position="486"/>
        <end position="525"/>
    </location>
</feature>
<keyword evidence="10" id="KW-0966">Cell projection</keyword>
<comment type="subcellular location">
    <subcellularLocation>
        <location evidence="1 7">Bacterial flagellum</location>
    </subcellularLocation>
    <subcellularLocation>
        <location evidence="2 7">Secreted</location>
    </subcellularLocation>
</comment>
<dbReference type="AlphaFoldDB" id="A0A0M1N299"/>
<keyword evidence="5 7" id="KW-0964">Secreted</keyword>
<keyword evidence="10" id="KW-0282">Flagellum</keyword>
<dbReference type="GO" id="GO:0005576">
    <property type="term" value="C:extracellular region"/>
    <property type="evidence" value="ECO:0007669"/>
    <property type="project" value="UniProtKB-SubCell"/>
</dbReference>
<dbReference type="EMBL" id="LIUT01000008">
    <property type="protein sequence ID" value="KOR76286.1"/>
    <property type="molecule type" value="Genomic_DNA"/>
</dbReference>
<comment type="caution">
    <text evidence="10">The sequence shown here is derived from an EMBL/GenBank/DDBJ whole genome shotgun (WGS) entry which is preliminary data.</text>
</comment>
<proteinExistence type="inferred from homology"/>
<dbReference type="InterPro" id="IPR002371">
    <property type="entry name" value="FlgK"/>
</dbReference>
<keyword evidence="10" id="KW-0969">Cilium</keyword>
<keyword evidence="6 7" id="KW-0975">Bacterial flagellum</keyword>
<dbReference type="PANTHER" id="PTHR30033:SF1">
    <property type="entry name" value="FLAGELLAR HOOK-ASSOCIATED PROTEIN 1"/>
    <property type="match status" value="1"/>
</dbReference>
<accession>A0A0M1N299</accession>
<name>A0A0M1N299_9BACL</name>
<dbReference type="OrthoDB" id="9802553at2"/>
<dbReference type="GO" id="GO:0009424">
    <property type="term" value="C:bacterial-type flagellum hook"/>
    <property type="evidence" value="ECO:0007669"/>
    <property type="project" value="UniProtKB-UniRule"/>
</dbReference>
<comment type="similarity">
    <text evidence="3 7">Belongs to the flagella basal body rod proteins family.</text>
</comment>
<organism evidence="10 11">
    <name type="scientific">Paenibacillus solani</name>
    <dbReference type="NCBI Taxonomy" id="1705565"/>
    <lineage>
        <taxon>Bacteria</taxon>
        <taxon>Bacillati</taxon>
        <taxon>Bacillota</taxon>
        <taxon>Bacilli</taxon>
        <taxon>Bacillales</taxon>
        <taxon>Paenibacillaceae</taxon>
        <taxon>Paenibacillus</taxon>
    </lineage>
</organism>
<dbReference type="SUPFAM" id="SSF64518">
    <property type="entry name" value="Phase 1 flagellin"/>
    <property type="match status" value="1"/>
</dbReference>
<evidence type="ECO:0000313" key="10">
    <source>
        <dbReference type="EMBL" id="KOR76286.1"/>
    </source>
</evidence>
<dbReference type="Proteomes" id="UP000036932">
    <property type="component" value="Unassembled WGS sequence"/>
</dbReference>
<feature type="domain" description="Flagellar hook-associated protein FlgK helical" evidence="9">
    <location>
        <begin position="102"/>
        <end position="298"/>
    </location>
</feature>
<dbReference type="InterPro" id="IPR053927">
    <property type="entry name" value="FlgK_helical"/>
</dbReference>
<dbReference type="RefSeq" id="WP_054405406.1">
    <property type="nucleotide sequence ID" value="NZ_LIUT01000008.1"/>
</dbReference>
<dbReference type="Pfam" id="PF06429">
    <property type="entry name" value="Flg_bbr_C"/>
    <property type="match status" value="1"/>
</dbReference>
<sequence>MASTFHSIETAKRSLFTQTAALGTTGHNIANANTEGYSRQTVRMTASRPMEAYGIQRSVFPGQLGTGVEFTSIDRIREMFLDDQFRGENNMFGSWSIQADTLEKLEAIFNEPSDTGIRTVMDKFFTSWSDLSKNPEDPTARKVVAQTAQAFTDALNYMSKQIDNLDSDLNKNVALKGMEVQNHLSTIADLNRSIARIEGLGDNANDLRDQRDLITDKLSKIMNITVVEDETGYNVSVGGTALVQGAEIAVANVDAAFLETAFASGALSGGEIHGMMVSRNTIITNYRSQLNNLANTIVNGEITVTIPAGSRIPENTTFDVEVEVSLNGDISTIPAGQQIPQGAVLNQGADLKVAGLNGLHMLGYTMDGTMTPGLPFFVAAGGGTTITAGNISFNPVIASDPSKIATSMRTTGTGTDETVVKGNNTLALLIANLNVTKFTDVSGKEGTIGSFYSSMIGQLGIEAQEANRQTDNSVFLVSQVESRRQSVSGVSLDEEMSNMIKFQHAYSAASRFMTTFDELLNKLINSTGVVGR</sequence>
<evidence type="ECO:0000259" key="9">
    <source>
        <dbReference type="Pfam" id="PF22638"/>
    </source>
</evidence>
<evidence type="ECO:0000259" key="8">
    <source>
        <dbReference type="Pfam" id="PF06429"/>
    </source>
</evidence>